<feature type="domain" description="G-protein coupled receptors family 1 profile" evidence="14">
    <location>
        <begin position="25"/>
        <end position="287"/>
    </location>
</feature>
<dbReference type="GO" id="GO:0019236">
    <property type="term" value="P:response to pheromone"/>
    <property type="evidence" value="ECO:0007669"/>
    <property type="project" value="UniProtKB-KW"/>
</dbReference>
<dbReference type="GO" id="GO:0016503">
    <property type="term" value="F:pheromone receptor activity"/>
    <property type="evidence" value="ECO:0007669"/>
    <property type="project" value="InterPro"/>
</dbReference>
<protein>
    <recommendedName>
        <fullName evidence="13">Vomeronasal type-1 receptor</fullName>
    </recommendedName>
</protein>
<evidence type="ECO:0000313" key="16">
    <source>
        <dbReference type="Proteomes" id="UP000694422"/>
    </source>
</evidence>
<evidence type="ECO:0000256" key="4">
    <source>
        <dbReference type="ARBA" id="ARBA00022475"/>
    </source>
</evidence>
<dbReference type="Pfam" id="PF03402">
    <property type="entry name" value="V1R"/>
    <property type="match status" value="1"/>
</dbReference>
<organism evidence="15 16">
    <name type="scientific">Spermophilus dauricus</name>
    <name type="common">Daurian ground squirrel</name>
    <dbReference type="NCBI Taxonomy" id="99837"/>
    <lineage>
        <taxon>Eukaryota</taxon>
        <taxon>Metazoa</taxon>
        <taxon>Chordata</taxon>
        <taxon>Craniata</taxon>
        <taxon>Vertebrata</taxon>
        <taxon>Euteleostomi</taxon>
        <taxon>Mammalia</taxon>
        <taxon>Eutheria</taxon>
        <taxon>Euarchontoglires</taxon>
        <taxon>Glires</taxon>
        <taxon>Rodentia</taxon>
        <taxon>Sciuromorpha</taxon>
        <taxon>Sciuridae</taxon>
        <taxon>Xerinae</taxon>
        <taxon>Marmotini</taxon>
        <taxon>Spermophilus</taxon>
    </lineage>
</organism>
<keyword evidence="7 13" id="KW-1133">Transmembrane helix</keyword>
<comment type="function">
    <text evidence="1">Putative pheromone receptor.</text>
</comment>
<proteinExistence type="inferred from homology"/>
<keyword evidence="5 13" id="KW-0589">Pheromone response</keyword>
<evidence type="ECO:0000259" key="14">
    <source>
        <dbReference type="PROSITE" id="PS50262"/>
    </source>
</evidence>
<evidence type="ECO:0000256" key="6">
    <source>
        <dbReference type="ARBA" id="ARBA00022692"/>
    </source>
</evidence>
<dbReference type="GO" id="GO:0007606">
    <property type="term" value="P:sensory perception of chemical stimulus"/>
    <property type="evidence" value="ECO:0007669"/>
    <property type="project" value="UniProtKB-ARBA"/>
</dbReference>
<feature type="transmembrane region" description="Helical" evidence="13">
    <location>
        <begin position="319"/>
        <end position="338"/>
    </location>
</feature>
<evidence type="ECO:0000256" key="11">
    <source>
        <dbReference type="ARBA" id="ARBA00023180"/>
    </source>
</evidence>
<evidence type="ECO:0000256" key="7">
    <source>
        <dbReference type="ARBA" id="ARBA00022989"/>
    </source>
</evidence>
<evidence type="ECO:0000256" key="2">
    <source>
        <dbReference type="ARBA" id="ARBA00004651"/>
    </source>
</evidence>
<evidence type="ECO:0000313" key="15">
    <source>
        <dbReference type="Ensembl" id="ENSSDAP00000012235.1"/>
    </source>
</evidence>
<evidence type="ECO:0000256" key="13">
    <source>
        <dbReference type="RuleBase" id="RU364061"/>
    </source>
</evidence>
<reference evidence="15" key="2">
    <citation type="submission" date="2025-09" db="UniProtKB">
        <authorList>
            <consortium name="Ensembl"/>
        </authorList>
    </citation>
    <scope>IDENTIFICATION</scope>
</reference>
<dbReference type="PANTHER" id="PTHR24062">
    <property type="entry name" value="VOMERONASAL TYPE-1 RECEPTOR"/>
    <property type="match status" value="1"/>
</dbReference>
<evidence type="ECO:0000256" key="10">
    <source>
        <dbReference type="ARBA" id="ARBA00023170"/>
    </source>
</evidence>
<feature type="transmembrane region" description="Helical" evidence="13">
    <location>
        <begin position="277"/>
        <end position="299"/>
    </location>
</feature>
<dbReference type="SUPFAM" id="SSF81321">
    <property type="entry name" value="Family A G protein-coupled receptor-like"/>
    <property type="match status" value="1"/>
</dbReference>
<comment type="similarity">
    <text evidence="3 13">Belongs to the G-protein coupled receptor 1 family.</text>
</comment>
<keyword evidence="4 13" id="KW-1003">Cell membrane</keyword>
<keyword evidence="9 13" id="KW-0472">Membrane</keyword>
<reference evidence="15" key="1">
    <citation type="submission" date="2025-08" db="UniProtKB">
        <authorList>
            <consortium name="Ensembl"/>
        </authorList>
    </citation>
    <scope>IDENTIFICATION</scope>
</reference>
<name>A0A8C9PUK3_SPEDA</name>
<dbReference type="InterPro" id="IPR017452">
    <property type="entry name" value="GPCR_Rhodpsn_7TM"/>
</dbReference>
<dbReference type="GO" id="GO:0005886">
    <property type="term" value="C:plasma membrane"/>
    <property type="evidence" value="ECO:0007669"/>
    <property type="project" value="UniProtKB-SubCell"/>
</dbReference>
<evidence type="ECO:0000256" key="1">
    <source>
        <dbReference type="ARBA" id="ARBA00003878"/>
    </source>
</evidence>
<dbReference type="Proteomes" id="UP000694422">
    <property type="component" value="Unplaced"/>
</dbReference>
<dbReference type="Ensembl" id="ENSSDAT00000013842.1">
    <property type="protein sequence ID" value="ENSSDAP00000012235.1"/>
    <property type="gene ID" value="ENSSDAG00000011027.1"/>
</dbReference>
<dbReference type="FunFam" id="1.20.1070.10:FF:000033">
    <property type="entry name" value="Vomeronasal type-1 receptor"/>
    <property type="match status" value="1"/>
</dbReference>
<dbReference type="AlphaFoldDB" id="A0A8C9PUK3"/>
<evidence type="ECO:0000256" key="12">
    <source>
        <dbReference type="ARBA" id="ARBA00023224"/>
    </source>
</evidence>
<feature type="transmembrane region" description="Helical" evidence="13">
    <location>
        <begin position="46"/>
        <end position="68"/>
    </location>
</feature>
<feature type="transmembrane region" description="Helical" evidence="13">
    <location>
        <begin position="180"/>
        <end position="200"/>
    </location>
</feature>
<evidence type="ECO:0000256" key="8">
    <source>
        <dbReference type="ARBA" id="ARBA00023040"/>
    </source>
</evidence>
<keyword evidence="12 13" id="KW-0807">Transducer</keyword>
<evidence type="ECO:0000256" key="5">
    <source>
        <dbReference type="ARBA" id="ARBA00022507"/>
    </source>
</evidence>
<keyword evidence="11" id="KW-0325">Glycoprotein</keyword>
<dbReference type="Gene3D" id="1.20.1070.10">
    <property type="entry name" value="Rhodopsin 7-helix transmembrane proteins"/>
    <property type="match status" value="1"/>
</dbReference>
<keyword evidence="8 13" id="KW-0297">G-protein coupled receptor</keyword>
<keyword evidence="16" id="KW-1185">Reference proteome</keyword>
<keyword evidence="10 13" id="KW-0675">Receptor</keyword>
<feature type="transmembrane region" description="Helical" evidence="13">
    <location>
        <begin position="237"/>
        <end position="256"/>
    </location>
</feature>
<evidence type="ECO:0000256" key="9">
    <source>
        <dbReference type="ARBA" id="ARBA00023136"/>
    </source>
</evidence>
<feature type="transmembrane region" description="Helical" evidence="13">
    <location>
        <begin position="12"/>
        <end position="34"/>
    </location>
</feature>
<evidence type="ECO:0000256" key="3">
    <source>
        <dbReference type="ARBA" id="ARBA00010663"/>
    </source>
</evidence>
<sequence length="351" mass="40538">KVQFLPTPCCPGIIFVILIGLGIVGNIFVLMNYMSVFRITVKSIHLTLIHLAFTNMITLLTKLMPLIISSFGFRDLIGDIACKMVVYLGRVARGLSICTTSLLTVVQAITISPRGCRWGRLQPRSPWHLLPLFLFFWMLNSLISMNLLFHIKNINSMNTSEIIRRDNYCYFQPHNWIIRWIFIVLMVLRDAAFQGVMGWASGHMVFLLHKHHQHVLYLQTSKLLHRTPPEVKASQSVLLLMLCFLFFYWTDCFLTLHLSFSLHKGSITEITQETLTLGYSIVSPFVILLLVLCFLFFYWTDYFMSLYSTVSLENYSMALDVQNFLTLGFAILSPFVLIHRDRHVATCFHAH</sequence>
<keyword evidence="6 13" id="KW-0812">Transmembrane</keyword>
<accession>A0A8C9PUK3</accession>
<dbReference type="PROSITE" id="PS50262">
    <property type="entry name" value="G_PROTEIN_RECEP_F1_2"/>
    <property type="match status" value="1"/>
</dbReference>
<comment type="subcellular location">
    <subcellularLocation>
        <location evidence="2 13">Cell membrane</location>
        <topology evidence="2 13">Multi-pass membrane protein</topology>
    </subcellularLocation>
</comment>
<dbReference type="InterPro" id="IPR004072">
    <property type="entry name" value="Vmron_rcpt_1"/>
</dbReference>
<feature type="transmembrane region" description="Helical" evidence="13">
    <location>
        <begin position="127"/>
        <end position="149"/>
    </location>
</feature>